<organism evidence="6">
    <name type="scientific">marine sediment metagenome</name>
    <dbReference type="NCBI Taxonomy" id="412755"/>
    <lineage>
        <taxon>unclassified sequences</taxon>
        <taxon>metagenomes</taxon>
        <taxon>ecological metagenomes</taxon>
    </lineage>
</organism>
<dbReference type="AlphaFoldDB" id="X0ZI56"/>
<keyword evidence="1" id="KW-0285">Flavoprotein</keyword>
<sequence>MSKIKFGVTINAAPDMLYRSDYDSIKKIALECESLGYDSIWAMDHLMWGDFNEGSVFEAWTLLSALAVETKTIKLGPLVGCNSFRNPSLTAKIAATIDVISKGRL</sequence>
<dbReference type="PANTHER" id="PTHR42847">
    <property type="entry name" value="ALKANESULFONATE MONOOXYGENASE"/>
    <property type="match status" value="1"/>
</dbReference>
<reference evidence="6" key="1">
    <citation type="journal article" date="2014" name="Front. Microbiol.">
        <title>High frequency of phylogenetically diverse reductive dehalogenase-homologous genes in deep subseafloor sedimentary metagenomes.</title>
        <authorList>
            <person name="Kawai M."/>
            <person name="Futagami T."/>
            <person name="Toyoda A."/>
            <person name="Takaki Y."/>
            <person name="Nishi S."/>
            <person name="Hori S."/>
            <person name="Arai W."/>
            <person name="Tsubouchi T."/>
            <person name="Morono Y."/>
            <person name="Uchiyama I."/>
            <person name="Ito T."/>
            <person name="Fujiyama A."/>
            <person name="Inagaki F."/>
            <person name="Takami H."/>
        </authorList>
    </citation>
    <scope>NUCLEOTIDE SEQUENCE</scope>
    <source>
        <strain evidence="6">Expedition CK06-06</strain>
    </source>
</reference>
<keyword evidence="4" id="KW-0503">Monooxygenase</keyword>
<accession>X0ZI56</accession>
<name>X0ZI56_9ZZZZ</name>
<dbReference type="InterPro" id="IPR050172">
    <property type="entry name" value="SsuD_RutA_monooxygenase"/>
</dbReference>
<evidence type="ECO:0000256" key="1">
    <source>
        <dbReference type="ARBA" id="ARBA00022630"/>
    </source>
</evidence>
<evidence type="ECO:0000256" key="4">
    <source>
        <dbReference type="ARBA" id="ARBA00023033"/>
    </source>
</evidence>
<evidence type="ECO:0000259" key="5">
    <source>
        <dbReference type="Pfam" id="PF00296"/>
    </source>
</evidence>
<dbReference type="InterPro" id="IPR036661">
    <property type="entry name" value="Luciferase-like_sf"/>
</dbReference>
<keyword evidence="3" id="KW-0560">Oxidoreductase</keyword>
<dbReference type="GO" id="GO:0008726">
    <property type="term" value="F:alkanesulfonate monooxygenase activity"/>
    <property type="evidence" value="ECO:0007669"/>
    <property type="project" value="TreeGrafter"/>
</dbReference>
<evidence type="ECO:0000313" key="6">
    <source>
        <dbReference type="EMBL" id="GAG57822.1"/>
    </source>
</evidence>
<keyword evidence="2" id="KW-0288">FMN</keyword>
<feature type="domain" description="Luciferase-like" evidence="5">
    <location>
        <begin position="12"/>
        <end position="105"/>
    </location>
</feature>
<evidence type="ECO:0000256" key="2">
    <source>
        <dbReference type="ARBA" id="ARBA00022643"/>
    </source>
</evidence>
<gene>
    <name evidence="6" type="ORF">S01H4_19629</name>
</gene>
<evidence type="ECO:0000256" key="3">
    <source>
        <dbReference type="ARBA" id="ARBA00023002"/>
    </source>
</evidence>
<comment type="caution">
    <text evidence="6">The sequence shown here is derived from an EMBL/GenBank/DDBJ whole genome shotgun (WGS) entry which is preliminary data.</text>
</comment>
<dbReference type="Pfam" id="PF00296">
    <property type="entry name" value="Bac_luciferase"/>
    <property type="match status" value="1"/>
</dbReference>
<protein>
    <recommendedName>
        <fullName evidence="5">Luciferase-like domain-containing protein</fullName>
    </recommendedName>
</protein>
<proteinExistence type="predicted"/>
<dbReference type="InterPro" id="IPR011251">
    <property type="entry name" value="Luciferase-like_dom"/>
</dbReference>
<dbReference type="SUPFAM" id="SSF51679">
    <property type="entry name" value="Bacterial luciferase-like"/>
    <property type="match status" value="1"/>
</dbReference>
<dbReference type="Gene3D" id="3.20.20.30">
    <property type="entry name" value="Luciferase-like domain"/>
    <property type="match status" value="1"/>
</dbReference>
<dbReference type="PANTHER" id="PTHR42847:SF4">
    <property type="entry name" value="ALKANESULFONATE MONOOXYGENASE-RELATED"/>
    <property type="match status" value="1"/>
</dbReference>
<dbReference type="GO" id="GO:0046306">
    <property type="term" value="P:alkanesulfonate catabolic process"/>
    <property type="evidence" value="ECO:0007669"/>
    <property type="project" value="TreeGrafter"/>
</dbReference>
<dbReference type="EMBL" id="BART01008767">
    <property type="protein sequence ID" value="GAG57822.1"/>
    <property type="molecule type" value="Genomic_DNA"/>
</dbReference>